<dbReference type="AlphaFoldDB" id="A0A949TV74"/>
<dbReference type="Proteomes" id="UP000694308">
    <property type="component" value="Unassembled WGS sequence"/>
</dbReference>
<evidence type="ECO:0000313" key="2">
    <source>
        <dbReference type="EMBL" id="MBV7272476.1"/>
    </source>
</evidence>
<dbReference type="InterPro" id="IPR010699">
    <property type="entry name" value="DUF1275"/>
</dbReference>
<dbReference type="PANTHER" id="PTHR37314:SF4">
    <property type="entry name" value="UPF0700 TRANSMEMBRANE PROTEIN YOAK"/>
    <property type="match status" value="1"/>
</dbReference>
<feature type="transmembrane region" description="Helical" evidence="1">
    <location>
        <begin position="21"/>
        <end position="45"/>
    </location>
</feature>
<feature type="transmembrane region" description="Helical" evidence="1">
    <location>
        <begin position="215"/>
        <end position="232"/>
    </location>
</feature>
<feature type="transmembrane region" description="Helical" evidence="1">
    <location>
        <begin position="106"/>
        <end position="126"/>
    </location>
</feature>
<feature type="transmembrane region" description="Helical" evidence="1">
    <location>
        <begin position="74"/>
        <end position="94"/>
    </location>
</feature>
<keyword evidence="1" id="KW-1133">Transmembrane helix</keyword>
<keyword evidence="1" id="KW-0472">Membrane</keyword>
<evidence type="ECO:0000256" key="1">
    <source>
        <dbReference type="SAM" id="Phobius"/>
    </source>
</evidence>
<protein>
    <submittedName>
        <fullName evidence="2">DUF1275 domain-containing protein</fullName>
    </submittedName>
</protein>
<evidence type="ECO:0000313" key="3">
    <source>
        <dbReference type="Proteomes" id="UP000694308"/>
    </source>
</evidence>
<name>A0A949TV74_9CLOT</name>
<dbReference type="PANTHER" id="PTHR37314">
    <property type="entry name" value="SLR0142 PROTEIN"/>
    <property type="match status" value="1"/>
</dbReference>
<accession>A0A949TV74</accession>
<organism evidence="2 3">
    <name type="scientific">Clostridium thailandense</name>
    <dbReference type="NCBI Taxonomy" id="2794346"/>
    <lineage>
        <taxon>Bacteria</taxon>
        <taxon>Bacillati</taxon>
        <taxon>Bacillota</taxon>
        <taxon>Clostridia</taxon>
        <taxon>Eubacteriales</taxon>
        <taxon>Clostridiaceae</taxon>
        <taxon>Clostridium</taxon>
    </lineage>
</organism>
<dbReference type="Pfam" id="PF06912">
    <property type="entry name" value="DUF1275"/>
    <property type="match status" value="1"/>
</dbReference>
<proteinExistence type="predicted"/>
<sequence length="241" mass="26479">MISNHLSTLQKNKFKLPLNNITNESLHLGVLLAIVGGFLDAYTYISRGGVFANAQTGNIVLLGVEAAKGNFRQATMSLAPILAFILGVIICEWSKKLPNESFIKDSPRAVLILEVIILFIIGFIPNTVPNDIVNITVSFVSSLQICTFRTLVDSPYSTTMCTGNLRSASYAAYVAFTEKDKKAAVRSLRYFVIIFFFLFGALLGGFLTLNFGIKAIWSAALILVFSIIVFSIDELRNKHIA</sequence>
<comment type="caution">
    <text evidence="2">The sequence shown here is derived from an EMBL/GenBank/DDBJ whole genome shotgun (WGS) entry which is preliminary data.</text>
</comment>
<feature type="transmembrane region" description="Helical" evidence="1">
    <location>
        <begin position="188"/>
        <end position="209"/>
    </location>
</feature>
<dbReference type="EMBL" id="JAEEGC010000026">
    <property type="protein sequence ID" value="MBV7272476.1"/>
    <property type="molecule type" value="Genomic_DNA"/>
</dbReference>
<reference evidence="2" key="1">
    <citation type="submission" date="2020-12" db="EMBL/GenBank/DDBJ databases">
        <title>Clostridium thailandense sp. nov., a novel acetogenic bacterium isolated from peat land soil in Thailand.</title>
        <authorList>
            <person name="Chaikitkaew S."/>
            <person name="Birkeland N.K."/>
        </authorList>
    </citation>
    <scope>NUCLEOTIDE SEQUENCE</scope>
    <source>
        <strain evidence="2">PL3</strain>
    </source>
</reference>
<gene>
    <name evidence="2" type="ORF">I6U48_06045</name>
</gene>
<keyword evidence="1" id="KW-0812">Transmembrane</keyword>
<keyword evidence="3" id="KW-1185">Reference proteome</keyword>